<protein>
    <recommendedName>
        <fullName evidence="4">DUF3618 domain-containing protein</fullName>
    </recommendedName>
</protein>
<accession>A0ABV8IFJ3</accession>
<evidence type="ECO:0000313" key="2">
    <source>
        <dbReference type="EMBL" id="MFC4062749.1"/>
    </source>
</evidence>
<keyword evidence="1" id="KW-0812">Transmembrane</keyword>
<gene>
    <name evidence="2" type="ORF">ACFOWE_31030</name>
</gene>
<dbReference type="RefSeq" id="WP_377294146.1">
    <property type="nucleotide sequence ID" value="NZ_JBHSBM010000059.1"/>
</dbReference>
<name>A0ABV8IFJ3_9ACTN</name>
<sequence>MTTSRERLPAATALEECTGQRRQENTEAATAVAGNAALAVTARAERAVQAAVDQVAHLRNAVHAAADRAVAAGPRHSAVALVAAGAVLVLAVLMTRAWRRRVRR</sequence>
<feature type="transmembrane region" description="Helical" evidence="1">
    <location>
        <begin position="78"/>
        <end position="98"/>
    </location>
</feature>
<dbReference type="EMBL" id="JBHSBM010000059">
    <property type="protein sequence ID" value="MFC4062749.1"/>
    <property type="molecule type" value="Genomic_DNA"/>
</dbReference>
<proteinExistence type="predicted"/>
<reference evidence="3" key="1">
    <citation type="journal article" date="2019" name="Int. J. Syst. Evol. Microbiol.">
        <title>The Global Catalogue of Microorganisms (GCM) 10K type strain sequencing project: providing services to taxonomists for standard genome sequencing and annotation.</title>
        <authorList>
            <consortium name="The Broad Institute Genomics Platform"/>
            <consortium name="The Broad Institute Genome Sequencing Center for Infectious Disease"/>
            <person name="Wu L."/>
            <person name="Ma J."/>
        </authorList>
    </citation>
    <scope>NUCLEOTIDE SEQUENCE [LARGE SCALE GENOMIC DNA]</scope>
    <source>
        <strain evidence="3">TBRC 4489</strain>
    </source>
</reference>
<evidence type="ECO:0008006" key="4">
    <source>
        <dbReference type="Google" id="ProtNLM"/>
    </source>
</evidence>
<keyword evidence="1" id="KW-1133">Transmembrane helix</keyword>
<organism evidence="2 3">
    <name type="scientific">Planomonospora corallina</name>
    <dbReference type="NCBI Taxonomy" id="1806052"/>
    <lineage>
        <taxon>Bacteria</taxon>
        <taxon>Bacillati</taxon>
        <taxon>Actinomycetota</taxon>
        <taxon>Actinomycetes</taxon>
        <taxon>Streptosporangiales</taxon>
        <taxon>Streptosporangiaceae</taxon>
        <taxon>Planomonospora</taxon>
    </lineage>
</organism>
<comment type="caution">
    <text evidence="2">The sequence shown here is derived from an EMBL/GenBank/DDBJ whole genome shotgun (WGS) entry which is preliminary data.</text>
</comment>
<keyword evidence="1" id="KW-0472">Membrane</keyword>
<keyword evidence="3" id="KW-1185">Reference proteome</keyword>
<evidence type="ECO:0000256" key="1">
    <source>
        <dbReference type="SAM" id="Phobius"/>
    </source>
</evidence>
<evidence type="ECO:0000313" key="3">
    <source>
        <dbReference type="Proteomes" id="UP001595850"/>
    </source>
</evidence>
<dbReference type="Proteomes" id="UP001595850">
    <property type="component" value="Unassembled WGS sequence"/>
</dbReference>